<dbReference type="InterPro" id="IPR018162">
    <property type="entry name" value="Ala-tRNA-ligase_IIc_anticod-bd"/>
</dbReference>
<dbReference type="GO" id="GO:0002161">
    <property type="term" value="F:aminoacyl-tRNA deacylase activity"/>
    <property type="evidence" value="ECO:0007669"/>
    <property type="project" value="TreeGrafter"/>
</dbReference>
<dbReference type="HAMAP" id="MF_00036_B">
    <property type="entry name" value="Ala_tRNA_synth_B"/>
    <property type="match status" value="1"/>
</dbReference>
<dbReference type="GO" id="GO:0140096">
    <property type="term" value="F:catalytic activity, acting on a protein"/>
    <property type="evidence" value="ECO:0007669"/>
    <property type="project" value="UniProtKB-ARBA"/>
</dbReference>
<keyword evidence="8 14" id="KW-0067">ATP-binding</keyword>
<comment type="function">
    <text evidence="12 14">Catalyzes the attachment of alanine to tRNA(Ala) in a two-step reaction: alanine is first activated by ATP to form Ala-AMP and then transferred to the acceptor end of tRNA(Ala). Also edits incorrectly charged Ser-tRNA(Ala) and Gly-tRNA(Ala) via its editing domain.</text>
</comment>
<dbReference type="InterPro" id="IPR002318">
    <property type="entry name" value="Ala-tRNA-lgiase_IIc"/>
</dbReference>
<keyword evidence="2 14" id="KW-0963">Cytoplasm</keyword>
<dbReference type="InterPro" id="IPR003156">
    <property type="entry name" value="DHHA1_dom"/>
</dbReference>
<evidence type="ECO:0000256" key="10">
    <source>
        <dbReference type="ARBA" id="ARBA00022917"/>
    </source>
</evidence>
<dbReference type="GO" id="GO:0005524">
    <property type="term" value="F:ATP binding"/>
    <property type="evidence" value="ECO:0007669"/>
    <property type="project" value="UniProtKB-UniRule"/>
</dbReference>
<dbReference type="EMBL" id="CP012600">
    <property type="protein sequence ID" value="ALC81795.1"/>
    <property type="molecule type" value="Genomic_DNA"/>
</dbReference>
<evidence type="ECO:0000256" key="5">
    <source>
        <dbReference type="ARBA" id="ARBA00022723"/>
    </source>
</evidence>
<evidence type="ECO:0000259" key="16">
    <source>
        <dbReference type="PROSITE" id="PS50860"/>
    </source>
</evidence>
<evidence type="ECO:0000256" key="15">
    <source>
        <dbReference type="SAM" id="Coils"/>
    </source>
</evidence>
<keyword evidence="7 14" id="KW-0862">Zinc</keyword>
<dbReference type="Pfam" id="PF07973">
    <property type="entry name" value="tRNA_SAD"/>
    <property type="match status" value="1"/>
</dbReference>
<dbReference type="InterPro" id="IPR023033">
    <property type="entry name" value="Ala_tRNA_ligase_euk/bac"/>
</dbReference>
<dbReference type="RefSeq" id="WP_053603565.1">
    <property type="nucleotide sequence ID" value="NZ_CP012600.1"/>
</dbReference>
<comment type="similarity">
    <text evidence="1 14">Belongs to the class-II aminoacyl-tRNA synthetase family.</text>
</comment>
<dbReference type="PRINTS" id="PR00980">
    <property type="entry name" value="TRNASYNTHALA"/>
</dbReference>
<feature type="binding site" evidence="14">
    <location>
        <position position="672"/>
    </location>
    <ligand>
        <name>Zn(2+)</name>
        <dbReference type="ChEBI" id="CHEBI:29105"/>
    </ligand>
</feature>
<keyword evidence="15" id="KW-0175">Coiled coil</keyword>
<keyword evidence="11 14" id="KW-0030">Aminoacyl-tRNA synthetase</keyword>
<dbReference type="FunFam" id="3.10.310.40:FF:000001">
    <property type="entry name" value="Alanine--tRNA ligase"/>
    <property type="match status" value="1"/>
</dbReference>
<keyword evidence="3 14" id="KW-0820">tRNA-binding</keyword>
<dbReference type="FunFam" id="3.30.54.20:FF:000001">
    <property type="entry name" value="Alanine--tRNA ligase"/>
    <property type="match status" value="1"/>
</dbReference>
<sequence length="879" mass="97387">MKKLTSAQLRQMFLDFFKEKGHDVEPSASLVPHEDPSLLWINSGVATLKKYFDGRIVPENPRICNAQKSIRTNDIENVGKTARHHTFFEMLGNFSIGEYFKEEAIVWAWEFLTSEKWIGFDPELLSVTVHPEDHEAYSFWEDKIGIPTERIIRLEGNFWDIGEGPSGPNSEIFYDRGESYGNDPNDPELYPGGENERYLEIWNLVFSEFNHNPDGSYTPLPKQNIDTGMGLERMVSVIQDVPTNYDTDLFVPIIEATESISGKTYGETVEQDVAFKVIADHMRTVSFAVGDGALPSNEGRGYVLRRLIRRAVRYAKALDINRPFMHELVPVVAEIMVAFYPEVKQKLEFISKVIKTEEERFHETLNEGLAILSEIIKKEKDNGSSVIKGIDVFKLYDTYGFPVELTEEYAEDDQMTIDHDGFQTEMEKQRERARSARNESGSMQIQTGDLGNIKVQSEFVGYTTLINEAEVLELLKEGELVSSVQEGESVQLILDQTPFYAESGGQIGDKGYLANAETVIRISDVQKAPNGQHLHKGIVEKGLAEKGMKLEAKVENRMRSQIVKNHTATHLLHQALKDVLGPHVNQAGSLVSENRLRFDFSHFGQVTKDELKEIESIVNEKIWGTLPVQIERKPIDEAKAMGAMALFGEKYGDVVRVVQIGDYSLELCGGCHVGNTAEIGMFKIVSESGIGAGTRRIEAVTGKGAYEEMNGQVALLQETASLLKANVNEVPKRVESLYADLKELHKENESLLAKIGNAEAGAILSKVKEVTGAVKLLAEQVNAKDMNHLRTMADELKNKLGSGVIILGAVNGEKVNLIAAVTKDLTSKGLHAGKLVKAAAEICGGGGGGRPDMAQAGGKNPDKLAEALTSAEEWVKSVL</sequence>
<dbReference type="Gene3D" id="2.40.30.130">
    <property type="match status" value="1"/>
</dbReference>
<dbReference type="FunFam" id="3.30.980.10:FF:000004">
    <property type="entry name" value="Alanine--tRNA ligase, cytoplasmic"/>
    <property type="match status" value="1"/>
</dbReference>
<keyword evidence="4 14" id="KW-0436">Ligase</keyword>
<dbReference type="GO" id="GO:0016740">
    <property type="term" value="F:transferase activity"/>
    <property type="evidence" value="ECO:0007669"/>
    <property type="project" value="UniProtKB-ARBA"/>
</dbReference>
<dbReference type="InterPro" id="IPR018163">
    <property type="entry name" value="Thr/Ala-tRNA-synth_IIc_edit"/>
</dbReference>
<feature type="binding site" evidence="14">
    <location>
        <position position="566"/>
    </location>
    <ligand>
        <name>Zn(2+)</name>
        <dbReference type="ChEBI" id="CHEBI:29105"/>
    </ligand>
</feature>
<keyword evidence="18" id="KW-1185">Reference proteome</keyword>
<evidence type="ECO:0000313" key="18">
    <source>
        <dbReference type="Proteomes" id="UP000067625"/>
    </source>
</evidence>
<name>A0A0M4G915_9BACI</name>
<dbReference type="InterPro" id="IPR018164">
    <property type="entry name" value="Ala-tRNA-synth_IIc_N"/>
</dbReference>
<feature type="binding site" evidence="14">
    <location>
        <position position="668"/>
    </location>
    <ligand>
        <name>Zn(2+)</name>
        <dbReference type="ChEBI" id="CHEBI:29105"/>
    </ligand>
</feature>
<dbReference type="GO" id="GO:0000049">
    <property type="term" value="F:tRNA binding"/>
    <property type="evidence" value="ECO:0007669"/>
    <property type="project" value="UniProtKB-KW"/>
</dbReference>
<dbReference type="FunFam" id="3.30.930.10:FF:000046">
    <property type="entry name" value="Alanine--tRNA ligase"/>
    <property type="match status" value="1"/>
</dbReference>
<evidence type="ECO:0000256" key="4">
    <source>
        <dbReference type="ARBA" id="ARBA00022598"/>
    </source>
</evidence>
<dbReference type="GO" id="GO:0006419">
    <property type="term" value="P:alanyl-tRNA aminoacylation"/>
    <property type="evidence" value="ECO:0007669"/>
    <property type="project" value="UniProtKB-UniRule"/>
</dbReference>
<comment type="catalytic activity">
    <reaction evidence="13 14">
        <text>tRNA(Ala) + L-alanine + ATP = L-alanyl-tRNA(Ala) + AMP + diphosphate</text>
        <dbReference type="Rhea" id="RHEA:12540"/>
        <dbReference type="Rhea" id="RHEA-COMP:9657"/>
        <dbReference type="Rhea" id="RHEA-COMP:9923"/>
        <dbReference type="ChEBI" id="CHEBI:30616"/>
        <dbReference type="ChEBI" id="CHEBI:33019"/>
        <dbReference type="ChEBI" id="CHEBI:57972"/>
        <dbReference type="ChEBI" id="CHEBI:78442"/>
        <dbReference type="ChEBI" id="CHEBI:78497"/>
        <dbReference type="ChEBI" id="CHEBI:456215"/>
        <dbReference type="EC" id="6.1.1.7"/>
    </reaction>
</comment>
<feature type="domain" description="Alanyl-transfer RNA synthetases family profile" evidence="16">
    <location>
        <begin position="4"/>
        <end position="711"/>
    </location>
</feature>
<dbReference type="PATRIC" id="fig|1441095.3.peg.2074"/>
<dbReference type="InterPro" id="IPR018165">
    <property type="entry name" value="Ala-tRNA-synth_IIc_core"/>
</dbReference>
<dbReference type="Gene3D" id="6.10.250.550">
    <property type="match status" value="1"/>
</dbReference>
<dbReference type="CDD" id="cd00673">
    <property type="entry name" value="AlaRS_core"/>
    <property type="match status" value="1"/>
</dbReference>
<comment type="subcellular location">
    <subcellularLocation>
        <location evidence="14">Cytoplasm</location>
    </subcellularLocation>
</comment>
<dbReference type="InterPro" id="IPR045864">
    <property type="entry name" value="aa-tRNA-synth_II/BPL/LPL"/>
</dbReference>
<feature type="binding site" evidence="14">
    <location>
        <position position="570"/>
    </location>
    <ligand>
        <name>Zn(2+)</name>
        <dbReference type="ChEBI" id="CHEBI:29105"/>
    </ligand>
</feature>
<dbReference type="Pfam" id="PF02272">
    <property type="entry name" value="DHHA1"/>
    <property type="match status" value="1"/>
</dbReference>
<evidence type="ECO:0000256" key="12">
    <source>
        <dbReference type="ARBA" id="ARBA00024779"/>
    </source>
</evidence>
<evidence type="ECO:0000256" key="14">
    <source>
        <dbReference type="HAMAP-Rule" id="MF_00036"/>
    </source>
</evidence>
<evidence type="ECO:0000313" key="17">
    <source>
        <dbReference type="EMBL" id="ALC81795.1"/>
    </source>
</evidence>
<evidence type="ECO:0000256" key="9">
    <source>
        <dbReference type="ARBA" id="ARBA00022884"/>
    </source>
</evidence>
<dbReference type="PANTHER" id="PTHR11777:SF9">
    <property type="entry name" value="ALANINE--TRNA LIGASE, CYTOPLASMIC"/>
    <property type="match status" value="1"/>
</dbReference>
<dbReference type="InterPro" id="IPR050058">
    <property type="entry name" value="Ala-tRNA_ligase"/>
</dbReference>
<dbReference type="Gene3D" id="3.30.980.10">
    <property type="entry name" value="Threonyl-trna Synthetase, Chain A, domain 2"/>
    <property type="match status" value="1"/>
</dbReference>
<evidence type="ECO:0000256" key="1">
    <source>
        <dbReference type="ARBA" id="ARBA00008226"/>
    </source>
</evidence>
<dbReference type="NCBIfam" id="TIGR00344">
    <property type="entry name" value="alaS"/>
    <property type="match status" value="1"/>
</dbReference>
<dbReference type="Gene3D" id="3.30.930.10">
    <property type="entry name" value="Bira Bifunctional Protein, Domain 2"/>
    <property type="match status" value="1"/>
</dbReference>
<dbReference type="SMART" id="SM00863">
    <property type="entry name" value="tRNA_SAD"/>
    <property type="match status" value="1"/>
</dbReference>
<accession>A0A0M4G915</accession>
<dbReference type="PANTHER" id="PTHR11777">
    <property type="entry name" value="ALANYL-TRNA SYNTHETASE"/>
    <property type="match status" value="1"/>
</dbReference>
<reference evidence="17 18" key="2">
    <citation type="journal article" date="2016" name="Int. J. Syst. Evol. Microbiol.">
        <title>Bacillus gobiensis sp. nov., isolated from a soil sample.</title>
        <authorList>
            <person name="Liu B."/>
            <person name="Liu G.H."/>
            <person name="Cetin S."/>
            <person name="Schumann P."/>
            <person name="Pan Z.Z."/>
            <person name="Chen Q.Q."/>
        </authorList>
    </citation>
    <scope>NUCLEOTIDE SEQUENCE [LARGE SCALE GENOMIC DNA]</scope>
    <source>
        <strain evidence="17 18">FJAT-4402</strain>
    </source>
</reference>
<keyword evidence="5 14" id="KW-0479">Metal-binding</keyword>
<dbReference type="InterPro" id="IPR009000">
    <property type="entry name" value="Transl_B-barrel_sf"/>
</dbReference>
<dbReference type="Proteomes" id="UP000067625">
    <property type="component" value="Chromosome"/>
</dbReference>
<dbReference type="InterPro" id="IPR012947">
    <property type="entry name" value="tRNA_SAD"/>
</dbReference>
<dbReference type="GO" id="GO:0008270">
    <property type="term" value="F:zinc ion binding"/>
    <property type="evidence" value="ECO:0007669"/>
    <property type="project" value="UniProtKB-UniRule"/>
</dbReference>
<dbReference type="SUPFAM" id="SSF55681">
    <property type="entry name" value="Class II aaRS and biotin synthetases"/>
    <property type="match status" value="1"/>
</dbReference>
<feature type="coiled-coil region" evidence="15">
    <location>
        <begin position="706"/>
        <end position="761"/>
    </location>
</feature>
<dbReference type="SUPFAM" id="SSF101353">
    <property type="entry name" value="Putative anticodon-binding domain of alanyl-tRNA synthetase (AlaRS)"/>
    <property type="match status" value="1"/>
</dbReference>
<evidence type="ECO:0000256" key="11">
    <source>
        <dbReference type="ARBA" id="ARBA00023146"/>
    </source>
</evidence>
<keyword evidence="6 14" id="KW-0547">Nucleotide-binding</keyword>
<evidence type="ECO:0000256" key="8">
    <source>
        <dbReference type="ARBA" id="ARBA00022840"/>
    </source>
</evidence>
<reference evidence="18" key="1">
    <citation type="submission" date="2015-08" db="EMBL/GenBank/DDBJ databases">
        <title>Genome sequencing project for genomic taxonomy and phylogenomics of Bacillus-like bacteria.</title>
        <authorList>
            <person name="Liu B."/>
            <person name="Wang J."/>
            <person name="Zhu Y."/>
            <person name="Liu G."/>
            <person name="Chen Q."/>
            <person name="Chen Z."/>
            <person name="Lan J."/>
            <person name="Che J."/>
            <person name="Ge C."/>
            <person name="Shi H."/>
            <person name="Pan Z."/>
            <person name="Liu X."/>
        </authorList>
    </citation>
    <scope>NUCLEOTIDE SEQUENCE [LARGE SCALE GENOMIC DNA]</scope>
    <source>
        <strain evidence="18">FJAT-4402</strain>
    </source>
</reference>
<dbReference type="SUPFAM" id="SSF55186">
    <property type="entry name" value="ThrRS/AlaRS common domain"/>
    <property type="match status" value="1"/>
</dbReference>
<dbReference type="Gene3D" id="3.10.310.40">
    <property type="match status" value="1"/>
</dbReference>
<dbReference type="Pfam" id="PF01411">
    <property type="entry name" value="tRNA-synt_2c"/>
    <property type="match status" value="1"/>
</dbReference>
<gene>
    <name evidence="14 17" type="primary">alaS</name>
    <name evidence="17" type="ORF">AM592_09415</name>
</gene>
<dbReference type="STRING" id="1441095.AM592_09415"/>
<dbReference type="OrthoDB" id="9803884at2"/>
<dbReference type="PROSITE" id="PS50860">
    <property type="entry name" value="AA_TRNA_LIGASE_II_ALA"/>
    <property type="match status" value="1"/>
</dbReference>
<proteinExistence type="inferred from homology"/>
<dbReference type="SUPFAM" id="SSF50447">
    <property type="entry name" value="Translation proteins"/>
    <property type="match status" value="1"/>
</dbReference>
<dbReference type="AlphaFoldDB" id="A0A0M4G915"/>
<comment type="domain">
    <text evidence="14">Consists of three domains; the N-terminal catalytic domain, the editing domain and the C-terminal C-Ala domain. The editing domain removes incorrectly charged amino acids, while the C-Ala domain, along with tRNA(Ala), serves as a bridge to cooperatively bring together the editing and aminoacylation centers thus stimulating deacylation of misacylated tRNAs.</text>
</comment>
<dbReference type="GO" id="GO:0004813">
    <property type="term" value="F:alanine-tRNA ligase activity"/>
    <property type="evidence" value="ECO:0007669"/>
    <property type="project" value="UniProtKB-UniRule"/>
</dbReference>
<evidence type="ECO:0000256" key="2">
    <source>
        <dbReference type="ARBA" id="ARBA00022490"/>
    </source>
</evidence>
<dbReference type="FunFam" id="2.40.30.130:FF:000001">
    <property type="entry name" value="Alanine--tRNA ligase"/>
    <property type="match status" value="1"/>
</dbReference>
<keyword evidence="9 14" id="KW-0694">RNA-binding</keyword>
<organism evidence="17 18">
    <name type="scientific">Bacillus gobiensis</name>
    <dbReference type="NCBI Taxonomy" id="1441095"/>
    <lineage>
        <taxon>Bacteria</taxon>
        <taxon>Bacillati</taxon>
        <taxon>Bacillota</taxon>
        <taxon>Bacilli</taxon>
        <taxon>Bacillales</taxon>
        <taxon>Bacillaceae</taxon>
        <taxon>Bacillus</taxon>
    </lineage>
</organism>
<evidence type="ECO:0000256" key="6">
    <source>
        <dbReference type="ARBA" id="ARBA00022741"/>
    </source>
</evidence>
<evidence type="ECO:0000256" key="7">
    <source>
        <dbReference type="ARBA" id="ARBA00022833"/>
    </source>
</evidence>
<keyword evidence="10 14" id="KW-0648">Protein biosynthesis</keyword>
<dbReference type="GO" id="GO:0005829">
    <property type="term" value="C:cytosol"/>
    <property type="evidence" value="ECO:0007669"/>
    <property type="project" value="TreeGrafter"/>
</dbReference>
<dbReference type="EC" id="6.1.1.7" evidence="14"/>
<evidence type="ECO:0000256" key="13">
    <source>
        <dbReference type="ARBA" id="ARBA00048300"/>
    </source>
</evidence>
<protein>
    <recommendedName>
        <fullName evidence="14">Alanine--tRNA ligase</fullName>
        <ecNumber evidence="14">6.1.1.7</ecNumber>
    </recommendedName>
    <alternativeName>
        <fullName evidence="14">Alanyl-tRNA synthetase</fullName>
        <shortName evidence="14">AlaRS</shortName>
    </alternativeName>
</protein>
<dbReference type="Gene3D" id="3.30.54.20">
    <property type="match status" value="1"/>
</dbReference>
<comment type="cofactor">
    <cofactor evidence="14">
        <name>Zn(2+)</name>
        <dbReference type="ChEBI" id="CHEBI:29105"/>
    </cofactor>
    <text evidence="14">Binds 1 zinc ion per subunit.</text>
</comment>
<evidence type="ECO:0000256" key="3">
    <source>
        <dbReference type="ARBA" id="ARBA00022555"/>
    </source>
</evidence>